<keyword evidence="8" id="KW-0282">Flagellum</keyword>
<feature type="domain" description="Flagellar basal-body/hook protein C-terminal" evidence="6">
    <location>
        <begin position="190"/>
        <end position="234"/>
    </location>
</feature>
<dbReference type="GO" id="GO:0071978">
    <property type="term" value="P:bacterial-type flagellum-dependent swarming motility"/>
    <property type="evidence" value="ECO:0007669"/>
    <property type="project" value="TreeGrafter"/>
</dbReference>
<keyword evidence="3 4" id="KW-0975">Bacterial flagellum</keyword>
<dbReference type="InterPro" id="IPR053967">
    <property type="entry name" value="LlgE_F_G-like_D1"/>
</dbReference>
<dbReference type="PANTHER" id="PTHR30435:SF19">
    <property type="entry name" value="FLAGELLAR BASAL-BODY ROD PROTEIN FLGG"/>
    <property type="match status" value="1"/>
</dbReference>
<name>M1YW75_NITG3</name>
<dbReference type="EMBL" id="CAQJ01000021">
    <property type="protein sequence ID" value="CCQ89906.1"/>
    <property type="molecule type" value="Genomic_DNA"/>
</dbReference>
<evidence type="ECO:0000259" key="6">
    <source>
        <dbReference type="Pfam" id="PF06429"/>
    </source>
</evidence>
<dbReference type="InParanoid" id="M1YW75"/>
<evidence type="ECO:0000313" key="8">
    <source>
        <dbReference type="EMBL" id="CCQ89906.1"/>
    </source>
</evidence>
<dbReference type="InterPro" id="IPR020013">
    <property type="entry name" value="Flagellar_FlgE/F/G"/>
</dbReference>
<keyword evidence="9" id="KW-1185">Reference proteome</keyword>
<dbReference type="PANTHER" id="PTHR30435">
    <property type="entry name" value="FLAGELLAR PROTEIN"/>
    <property type="match status" value="1"/>
</dbReference>
<keyword evidence="8" id="KW-0966">Cell projection</keyword>
<dbReference type="STRING" id="1266370.NITGR_190016"/>
<comment type="subcellular location">
    <subcellularLocation>
        <location evidence="1 4">Bacterial flagellum basal body</location>
    </subcellularLocation>
</comment>
<dbReference type="Pfam" id="PF00460">
    <property type="entry name" value="Flg_bb_rod"/>
    <property type="match status" value="1"/>
</dbReference>
<dbReference type="RefSeq" id="WP_005006810.1">
    <property type="nucleotide sequence ID" value="NZ_HG422173.1"/>
</dbReference>
<gene>
    <name evidence="8" type="primary">flgG</name>
    <name evidence="8" type="ORF">NITGR_190016</name>
</gene>
<feature type="domain" description="Flagellar hook protein FlgE/F/G-like D1" evidence="7">
    <location>
        <begin position="73"/>
        <end position="136"/>
    </location>
</feature>
<dbReference type="OrthoDB" id="8578401at2"/>
<dbReference type="Proteomes" id="UP000011704">
    <property type="component" value="Unassembled WGS sequence"/>
</dbReference>
<proteinExistence type="inferred from homology"/>
<evidence type="ECO:0000313" key="9">
    <source>
        <dbReference type="Proteomes" id="UP000011704"/>
    </source>
</evidence>
<dbReference type="HOGENOM" id="CLU_013687_0_1_0"/>
<evidence type="ECO:0000256" key="3">
    <source>
        <dbReference type="ARBA" id="ARBA00023143"/>
    </source>
</evidence>
<accession>M1YW75</accession>
<reference evidence="8 9" key="1">
    <citation type="journal article" date="2013" name="Front. Microbiol.">
        <title>The genome of Nitrospina gracilis illuminates the metabolism and evolution of the major marine nitrite oxidizer.</title>
        <authorList>
            <person name="Luecker S."/>
            <person name="Nowka B."/>
            <person name="Rattei T."/>
            <person name="Spieck E."/>
            <person name="and Daims H."/>
        </authorList>
    </citation>
    <scope>NUCLEOTIDE SEQUENCE [LARGE SCALE GENOMIC DNA]</scope>
    <source>
        <strain evidence="8 9">3/211</strain>
    </source>
</reference>
<dbReference type="Pfam" id="PF06429">
    <property type="entry name" value="Flg_bbr_C"/>
    <property type="match status" value="1"/>
</dbReference>
<evidence type="ECO:0000259" key="7">
    <source>
        <dbReference type="Pfam" id="PF22692"/>
    </source>
</evidence>
<dbReference type="InterPro" id="IPR001444">
    <property type="entry name" value="Flag_bb_rod_N"/>
</dbReference>
<keyword evidence="8" id="KW-0969">Cilium</keyword>
<evidence type="ECO:0000256" key="2">
    <source>
        <dbReference type="ARBA" id="ARBA00009677"/>
    </source>
</evidence>
<organism evidence="8 9">
    <name type="scientific">Nitrospina gracilis (strain 3/211)</name>
    <dbReference type="NCBI Taxonomy" id="1266370"/>
    <lineage>
        <taxon>Bacteria</taxon>
        <taxon>Pseudomonadati</taxon>
        <taxon>Nitrospinota/Tectimicrobiota group</taxon>
        <taxon>Nitrospinota</taxon>
        <taxon>Nitrospinia</taxon>
        <taxon>Nitrospinales</taxon>
        <taxon>Nitrospinaceae</taxon>
        <taxon>Nitrospina</taxon>
    </lineage>
</organism>
<evidence type="ECO:0000256" key="4">
    <source>
        <dbReference type="RuleBase" id="RU362116"/>
    </source>
</evidence>
<evidence type="ECO:0000259" key="5">
    <source>
        <dbReference type="Pfam" id="PF00460"/>
    </source>
</evidence>
<dbReference type="GO" id="GO:0009425">
    <property type="term" value="C:bacterial-type flagellum basal body"/>
    <property type="evidence" value="ECO:0007669"/>
    <property type="project" value="UniProtKB-SubCell"/>
</dbReference>
<dbReference type="NCBIfam" id="TIGR03506">
    <property type="entry name" value="FlgEFG_subfam"/>
    <property type="match status" value="2"/>
</dbReference>
<dbReference type="SUPFAM" id="SSF117143">
    <property type="entry name" value="Flagellar hook protein flgE"/>
    <property type="match status" value="1"/>
</dbReference>
<feature type="domain" description="Flagellar basal body rod protein N-terminal" evidence="5">
    <location>
        <begin position="8"/>
        <end position="35"/>
    </location>
</feature>
<dbReference type="Pfam" id="PF22692">
    <property type="entry name" value="LlgE_F_G_D1"/>
    <property type="match status" value="1"/>
</dbReference>
<protein>
    <submittedName>
        <fullName evidence="8">Flagellar basal-body rod protein FlgG</fullName>
    </submittedName>
</protein>
<comment type="caution">
    <text evidence="8">The sequence shown here is derived from an EMBL/GenBank/DDBJ whole genome shotgun (WGS) entry which is preliminary data.</text>
</comment>
<comment type="similarity">
    <text evidence="2 4">Belongs to the flagella basal body rod proteins family.</text>
</comment>
<sequence>MINSLFSSLSGLNTASRKLQASANNLANVQTPGFKSSRVNIVDNASGGARVAGVTRSPSQGPLVPTSNPLDVAVLGNGFLQVTLGGGGTGFTRLGAIKIDGSGRLVTADGHPLIPEITIPGNAQNVSIGPDGSVSALVNGQTQTVGQLQLAGFQNPAGLNALGNGLFTVSGSSGQPIFGSPGTNSLGTLQSGSLELSNVDITEEIVQQILASSQFRANASAIRAADDMTGTLLDITA</sequence>
<dbReference type="AlphaFoldDB" id="M1YW75"/>
<dbReference type="InterPro" id="IPR037925">
    <property type="entry name" value="FlgE/F/G-like"/>
</dbReference>
<dbReference type="InterPro" id="IPR010930">
    <property type="entry name" value="Flg_bb/hook_C_dom"/>
</dbReference>
<evidence type="ECO:0000256" key="1">
    <source>
        <dbReference type="ARBA" id="ARBA00004117"/>
    </source>
</evidence>